<reference evidence="6 7" key="1">
    <citation type="submission" date="2018-10" db="EMBL/GenBank/DDBJ databases">
        <title>Oceanobacillus sp. YLB-02 draft genome.</title>
        <authorList>
            <person name="Yu L."/>
        </authorList>
    </citation>
    <scope>NUCLEOTIDE SEQUENCE [LARGE SCALE GENOMIC DNA]</scope>
    <source>
        <strain evidence="6 7">YLB-02</strain>
    </source>
</reference>
<evidence type="ECO:0000256" key="4">
    <source>
        <dbReference type="ARBA" id="ARBA00023163"/>
    </source>
</evidence>
<keyword evidence="7" id="KW-1185">Reference proteome</keyword>
<evidence type="ECO:0000259" key="5">
    <source>
        <dbReference type="PROSITE" id="PS50931"/>
    </source>
</evidence>
<name>A0A498D827_9BACI</name>
<dbReference type="PROSITE" id="PS50931">
    <property type="entry name" value="HTH_LYSR"/>
    <property type="match status" value="1"/>
</dbReference>
<evidence type="ECO:0000256" key="1">
    <source>
        <dbReference type="ARBA" id="ARBA00009437"/>
    </source>
</evidence>
<dbReference type="SUPFAM" id="SSF46785">
    <property type="entry name" value="Winged helix' DNA-binding domain"/>
    <property type="match status" value="1"/>
</dbReference>
<dbReference type="GO" id="GO:0003700">
    <property type="term" value="F:DNA-binding transcription factor activity"/>
    <property type="evidence" value="ECO:0007669"/>
    <property type="project" value="InterPro"/>
</dbReference>
<feature type="domain" description="HTH lysR-type" evidence="5">
    <location>
        <begin position="1"/>
        <end position="57"/>
    </location>
</feature>
<evidence type="ECO:0000256" key="3">
    <source>
        <dbReference type="ARBA" id="ARBA00023125"/>
    </source>
</evidence>
<dbReference type="FunFam" id="1.10.10.10:FF:000001">
    <property type="entry name" value="LysR family transcriptional regulator"/>
    <property type="match status" value="1"/>
</dbReference>
<evidence type="ECO:0000313" key="7">
    <source>
        <dbReference type="Proteomes" id="UP000270219"/>
    </source>
</evidence>
<gene>
    <name evidence="6" type="ORF">D8M04_05580</name>
</gene>
<evidence type="ECO:0000256" key="2">
    <source>
        <dbReference type="ARBA" id="ARBA00023015"/>
    </source>
</evidence>
<protein>
    <submittedName>
        <fullName evidence="6">LysR family transcriptional regulator</fullName>
    </submittedName>
</protein>
<dbReference type="OrthoDB" id="9778774at2"/>
<proteinExistence type="inferred from homology"/>
<dbReference type="Proteomes" id="UP000270219">
    <property type="component" value="Unassembled WGS sequence"/>
</dbReference>
<dbReference type="Pfam" id="PF00126">
    <property type="entry name" value="HTH_1"/>
    <property type="match status" value="1"/>
</dbReference>
<dbReference type="EMBL" id="RCHR01000002">
    <property type="protein sequence ID" value="RLL46676.1"/>
    <property type="molecule type" value="Genomic_DNA"/>
</dbReference>
<keyword evidence="4" id="KW-0804">Transcription</keyword>
<dbReference type="PANTHER" id="PTHR30126">
    <property type="entry name" value="HTH-TYPE TRANSCRIPTIONAL REGULATOR"/>
    <property type="match status" value="1"/>
</dbReference>
<dbReference type="InterPro" id="IPR036388">
    <property type="entry name" value="WH-like_DNA-bd_sf"/>
</dbReference>
<dbReference type="GO" id="GO:0000976">
    <property type="term" value="F:transcription cis-regulatory region binding"/>
    <property type="evidence" value="ECO:0007669"/>
    <property type="project" value="TreeGrafter"/>
</dbReference>
<dbReference type="Gene3D" id="3.40.190.10">
    <property type="entry name" value="Periplasmic binding protein-like II"/>
    <property type="match status" value="2"/>
</dbReference>
<dbReference type="PANTHER" id="PTHR30126:SF39">
    <property type="entry name" value="HTH-TYPE TRANSCRIPTIONAL REGULATOR CYSL"/>
    <property type="match status" value="1"/>
</dbReference>
<dbReference type="CDD" id="cd08420">
    <property type="entry name" value="PBP2_CysL_like"/>
    <property type="match status" value="1"/>
</dbReference>
<dbReference type="InterPro" id="IPR005119">
    <property type="entry name" value="LysR_subst-bd"/>
</dbReference>
<dbReference type="AlphaFoldDB" id="A0A498D827"/>
<dbReference type="RefSeq" id="WP_121521927.1">
    <property type="nucleotide sequence ID" value="NZ_RCHR01000002.1"/>
</dbReference>
<sequence length="294" mass="33390">MDQHLIVFMKVAQLKNFSRAAEELHMSQPAVSQYIQALERELGVKLLERTNKYVEVNKAGKIVYQYGKSILREYEQMQTLVSDLQNEPAGELRIGASYTIGEYLLPSFLALLQKDYSAIIPSVSIGNTEDIGSKLVSHDIDIGLVEGTFTHKQVISVPFQIDRLYIISSIGKSLLKKRITPEVLAAETWIIREEGSGTRKVVEEFFEKHHISPNRLITLGSTQTIKEGVEAGLGISLLSELTIQKEIELDRIRRLEFAGTPIQRAFYVMKNHHEFYPKALQVFENLVRRSQNSD</sequence>
<comment type="similarity">
    <text evidence="1">Belongs to the LysR transcriptional regulatory family.</text>
</comment>
<dbReference type="PRINTS" id="PR00039">
    <property type="entry name" value="HTHLYSR"/>
</dbReference>
<organism evidence="6 7">
    <name type="scientific">Oceanobacillus piezotolerans</name>
    <dbReference type="NCBI Taxonomy" id="2448030"/>
    <lineage>
        <taxon>Bacteria</taxon>
        <taxon>Bacillati</taxon>
        <taxon>Bacillota</taxon>
        <taxon>Bacilli</taxon>
        <taxon>Bacillales</taxon>
        <taxon>Bacillaceae</taxon>
        <taxon>Oceanobacillus</taxon>
    </lineage>
</organism>
<keyword evidence="2" id="KW-0805">Transcription regulation</keyword>
<dbReference type="InterPro" id="IPR000847">
    <property type="entry name" value="LysR_HTH_N"/>
</dbReference>
<dbReference type="InterPro" id="IPR036390">
    <property type="entry name" value="WH_DNA-bd_sf"/>
</dbReference>
<dbReference type="Pfam" id="PF03466">
    <property type="entry name" value="LysR_substrate"/>
    <property type="match status" value="1"/>
</dbReference>
<comment type="caution">
    <text evidence="6">The sequence shown here is derived from an EMBL/GenBank/DDBJ whole genome shotgun (WGS) entry which is preliminary data.</text>
</comment>
<evidence type="ECO:0000313" key="6">
    <source>
        <dbReference type="EMBL" id="RLL46676.1"/>
    </source>
</evidence>
<dbReference type="SUPFAM" id="SSF53850">
    <property type="entry name" value="Periplasmic binding protein-like II"/>
    <property type="match status" value="1"/>
</dbReference>
<accession>A0A498D827</accession>
<dbReference type="Gene3D" id="1.10.10.10">
    <property type="entry name" value="Winged helix-like DNA-binding domain superfamily/Winged helix DNA-binding domain"/>
    <property type="match status" value="1"/>
</dbReference>
<keyword evidence="3" id="KW-0238">DNA-binding</keyword>